<dbReference type="AlphaFoldDB" id="A0A645CA60"/>
<dbReference type="EC" id="3.1.4.53" evidence="2"/>
<dbReference type="GO" id="GO:0004115">
    <property type="term" value="F:3',5'-cyclic-AMP phosphodiesterase activity"/>
    <property type="evidence" value="ECO:0007669"/>
    <property type="project" value="UniProtKB-EC"/>
</dbReference>
<dbReference type="InterPro" id="IPR004843">
    <property type="entry name" value="Calcineurin-like_PHP"/>
</dbReference>
<dbReference type="PANTHER" id="PTHR43143">
    <property type="entry name" value="METALLOPHOSPHOESTERASE, CALCINEURIN SUPERFAMILY"/>
    <property type="match status" value="1"/>
</dbReference>
<dbReference type="EMBL" id="VSSQ01025582">
    <property type="protein sequence ID" value="MPM73809.1"/>
    <property type="molecule type" value="Genomic_DNA"/>
</dbReference>
<feature type="domain" description="Calcineurin-like phosphoesterase" evidence="1">
    <location>
        <begin position="50"/>
        <end position="230"/>
    </location>
</feature>
<dbReference type="InterPro" id="IPR051918">
    <property type="entry name" value="STPP_CPPED1"/>
</dbReference>
<dbReference type="PROSITE" id="PS51257">
    <property type="entry name" value="PROKAR_LIPOPROTEIN"/>
    <property type="match status" value="1"/>
</dbReference>
<proteinExistence type="predicted"/>
<protein>
    <submittedName>
        <fullName evidence="2">3',5'-cyclic adenosine monophosphate phosphodiesterase CpdA</fullName>
        <ecNumber evidence="2">3.1.4.53</ecNumber>
    </submittedName>
</protein>
<dbReference type="Gene3D" id="3.60.21.10">
    <property type="match status" value="1"/>
</dbReference>
<sequence length="303" mass="34025">MSYSKARFGIILLLLALLAGCAPLDLANIERDAPSASFDEPVGSESKSFSFVVFSDLHFGRGNSGVYWKNDVFLDWLESYPTSLAFALNLGDLTSDSKEDEYLMAANFLQELEEWGVDTHSLVGNHDIRYDGRSLFRRYIHPETARRFSYGGLSFYLLDSGNASLGRTQLKALIKQASLDPNPKIFCSHIPFYGGPDMYYFGLSDAWERTLLVDTILDARVGLVLSGHLHLTEKLHHFTEEHAELVCASFHGRDSLIEQTLPTWYVCSYDHISNQIAVERYQVTEEGTITTRTVALVNMPSTS</sequence>
<accession>A0A645CA60</accession>
<dbReference type="PANTHER" id="PTHR43143:SF1">
    <property type="entry name" value="SERINE_THREONINE-PROTEIN PHOSPHATASE CPPED1"/>
    <property type="match status" value="1"/>
</dbReference>
<dbReference type="Pfam" id="PF00149">
    <property type="entry name" value="Metallophos"/>
    <property type="match status" value="1"/>
</dbReference>
<dbReference type="SUPFAM" id="SSF56300">
    <property type="entry name" value="Metallo-dependent phosphatases"/>
    <property type="match status" value="1"/>
</dbReference>
<organism evidence="2">
    <name type="scientific">bioreactor metagenome</name>
    <dbReference type="NCBI Taxonomy" id="1076179"/>
    <lineage>
        <taxon>unclassified sequences</taxon>
        <taxon>metagenomes</taxon>
        <taxon>ecological metagenomes</taxon>
    </lineage>
</organism>
<name>A0A645CA60_9ZZZZ</name>
<gene>
    <name evidence="2" type="primary">cpdA_70</name>
    <name evidence="2" type="ORF">SDC9_120794</name>
</gene>
<keyword evidence="2" id="KW-0378">Hydrolase</keyword>
<evidence type="ECO:0000259" key="1">
    <source>
        <dbReference type="Pfam" id="PF00149"/>
    </source>
</evidence>
<comment type="caution">
    <text evidence="2">The sequence shown here is derived from an EMBL/GenBank/DDBJ whole genome shotgun (WGS) entry which is preliminary data.</text>
</comment>
<reference evidence="2" key="1">
    <citation type="submission" date="2019-08" db="EMBL/GenBank/DDBJ databases">
        <authorList>
            <person name="Kucharzyk K."/>
            <person name="Murdoch R.W."/>
            <person name="Higgins S."/>
            <person name="Loffler F."/>
        </authorList>
    </citation>
    <scope>NUCLEOTIDE SEQUENCE</scope>
</reference>
<evidence type="ECO:0000313" key="2">
    <source>
        <dbReference type="EMBL" id="MPM73809.1"/>
    </source>
</evidence>
<dbReference type="InterPro" id="IPR029052">
    <property type="entry name" value="Metallo-depent_PP-like"/>
</dbReference>